<accession>A2F572</accession>
<protein>
    <submittedName>
        <fullName evidence="1">Uncharacterized protein</fullName>
    </submittedName>
</protein>
<dbReference type="RefSeq" id="XP_001312895.1">
    <property type="nucleotide sequence ID" value="XM_001312894.1"/>
</dbReference>
<sequence length="243" mass="27644">MSESAANKLTNYLLDYIDEYQDSTEDYITEQRSLALEAISFIPKASEKHSKIYTLMEEYLKSDQQAYNESGLIVAQSVSLGIETIKNHLLKFLENKNFSILFNTISALISSSSVWDNDEDCCYFIIDKLDDLFNFGNGEIQDKSLDLLLFADPKSCRITEEIIDTLIEMLATKSPRVFEITQILINIVFNIMKGTLECGITLGEFQDKIWENETYINDALKGSQIAQEQYQKLAAVLQSGAEY</sequence>
<dbReference type="InterPro" id="IPR016024">
    <property type="entry name" value="ARM-type_fold"/>
</dbReference>
<gene>
    <name evidence="1" type="ORF">TVAG_267340</name>
</gene>
<reference evidence="1" key="1">
    <citation type="submission" date="2006-10" db="EMBL/GenBank/DDBJ databases">
        <authorList>
            <person name="Amadeo P."/>
            <person name="Zhao Q."/>
            <person name="Wortman J."/>
            <person name="Fraser-Liggett C."/>
            <person name="Carlton J."/>
        </authorList>
    </citation>
    <scope>NUCLEOTIDE SEQUENCE</scope>
    <source>
        <strain evidence="1">G3</strain>
    </source>
</reference>
<name>A2F572_TRIV3</name>
<dbReference type="EMBL" id="DS113619">
    <property type="protein sequence ID" value="EAX99965.1"/>
    <property type="molecule type" value="Genomic_DNA"/>
</dbReference>
<proteinExistence type="predicted"/>
<evidence type="ECO:0000313" key="2">
    <source>
        <dbReference type="Proteomes" id="UP000001542"/>
    </source>
</evidence>
<dbReference type="InParanoid" id="A2F572"/>
<dbReference type="VEuPathDB" id="TrichDB:TVAGG3_0496090"/>
<reference evidence="1" key="2">
    <citation type="journal article" date="2007" name="Science">
        <title>Draft genome sequence of the sexually transmitted pathogen Trichomonas vaginalis.</title>
        <authorList>
            <person name="Carlton J.M."/>
            <person name="Hirt R.P."/>
            <person name="Silva J.C."/>
            <person name="Delcher A.L."/>
            <person name="Schatz M."/>
            <person name="Zhao Q."/>
            <person name="Wortman J.R."/>
            <person name="Bidwell S.L."/>
            <person name="Alsmark U.C.M."/>
            <person name="Besteiro S."/>
            <person name="Sicheritz-Ponten T."/>
            <person name="Noel C.J."/>
            <person name="Dacks J.B."/>
            <person name="Foster P.G."/>
            <person name="Simillion C."/>
            <person name="Van de Peer Y."/>
            <person name="Miranda-Saavedra D."/>
            <person name="Barton G.J."/>
            <person name="Westrop G.D."/>
            <person name="Mueller S."/>
            <person name="Dessi D."/>
            <person name="Fiori P.L."/>
            <person name="Ren Q."/>
            <person name="Paulsen I."/>
            <person name="Zhang H."/>
            <person name="Bastida-Corcuera F.D."/>
            <person name="Simoes-Barbosa A."/>
            <person name="Brown M.T."/>
            <person name="Hayes R.D."/>
            <person name="Mukherjee M."/>
            <person name="Okumura C.Y."/>
            <person name="Schneider R."/>
            <person name="Smith A.J."/>
            <person name="Vanacova S."/>
            <person name="Villalvazo M."/>
            <person name="Haas B.J."/>
            <person name="Pertea M."/>
            <person name="Feldblyum T.V."/>
            <person name="Utterback T.R."/>
            <person name="Shu C.L."/>
            <person name="Osoegawa K."/>
            <person name="de Jong P.J."/>
            <person name="Hrdy I."/>
            <person name="Horvathova L."/>
            <person name="Zubacova Z."/>
            <person name="Dolezal P."/>
            <person name="Malik S.B."/>
            <person name="Logsdon J.M. Jr."/>
            <person name="Henze K."/>
            <person name="Gupta A."/>
            <person name="Wang C.C."/>
            <person name="Dunne R.L."/>
            <person name="Upcroft J.A."/>
            <person name="Upcroft P."/>
            <person name="White O."/>
            <person name="Salzberg S.L."/>
            <person name="Tang P."/>
            <person name="Chiu C.-H."/>
            <person name="Lee Y.-S."/>
            <person name="Embley T.M."/>
            <person name="Coombs G.H."/>
            <person name="Mottram J.C."/>
            <person name="Tachezy J."/>
            <person name="Fraser-Liggett C.M."/>
            <person name="Johnson P.J."/>
        </authorList>
    </citation>
    <scope>NUCLEOTIDE SEQUENCE [LARGE SCALE GENOMIC DNA]</scope>
    <source>
        <strain evidence="1">G3</strain>
    </source>
</reference>
<dbReference type="SUPFAM" id="SSF48371">
    <property type="entry name" value="ARM repeat"/>
    <property type="match status" value="1"/>
</dbReference>
<keyword evidence="2" id="KW-1185">Reference proteome</keyword>
<evidence type="ECO:0000313" key="1">
    <source>
        <dbReference type="EMBL" id="EAX99965.1"/>
    </source>
</evidence>
<organism evidence="1 2">
    <name type="scientific">Trichomonas vaginalis (strain ATCC PRA-98 / G3)</name>
    <dbReference type="NCBI Taxonomy" id="412133"/>
    <lineage>
        <taxon>Eukaryota</taxon>
        <taxon>Metamonada</taxon>
        <taxon>Parabasalia</taxon>
        <taxon>Trichomonadida</taxon>
        <taxon>Trichomonadidae</taxon>
        <taxon>Trichomonas</taxon>
    </lineage>
</organism>
<dbReference type="Proteomes" id="UP000001542">
    <property type="component" value="Unassembled WGS sequence"/>
</dbReference>
<dbReference type="VEuPathDB" id="TrichDB:TVAG_267340"/>
<dbReference type="KEGG" id="tva:4757785"/>
<dbReference type="AlphaFoldDB" id="A2F572"/>